<keyword evidence="8 17" id="KW-0808">Transferase</keyword>
<evidence type="ECO:0000313" key="18">
    <source>
        <dbReference type="Proteomes" id="UP000422764"/>
    </source>
</evidence>
<evidence type="ECO:0000256" key="5">
    <source>
        <dbReference type="ARBA" id="ARBA00012876"/>
    </source>
</evidence>
<evidence type="ECO:0000256" key="12">
    <source>
        <dbReference type="ARBA" id="ARBA00030857"/>
    </source>
</evidence>
<dbReference type="GO" id="GO:0047298">
    <property type="term" value="F:(S)-3-amino-2-methylpropionate transaminase activity"/>
    <property type="evidence" value="ECO:0007669"/>
    <property type="project" value="UniProtKB-EC"/>
</dbReference>
<evidence type="ECO:0000256" key="2">
    <source>
        <dbReference type="ARBA" id="ARBA00001933"/>
    </source>
</evidence>
<keyword evidence="7 17" id="KW-0032">Aminotransferase</keyword>
<dbReference type="SUPFAM" id="SSF53383">
    <property type="entry name" value="PLP-dependent transferases"/>
    <property type="match status" value="1"/>
</dbReference>
<sequence>MSRSIEKCKAIVEKDKELYAQAGKIPYFPLAVKSGHGAIIEDADGNEYIDMLSSAAVLNTGHAHPKIVEAITTQAKEFVHYIYPYVYHEPLVELAKEIIDITPGNFEKRIIFGLTGSDSNDGMIKFARAYTGRSKIISFIGSYHGSTYGAISLSALNLNMRRKIGPLVPDIHHIHYPDCYRCRLGKKECSCKLECIDELEDAFKHYLAPDEVAAILIEPIAGDAGLIVPPKRYMERLYSICKENGILFVVDEVQQGFGRTGKWFGIENFDIEPDMIVLGKSIASGMPMSAIVGRKEIMESLDSPAHTFTVAANPIACKAAIATLDIIREESLLKNSKVLGEYMKERFREMQKEYEVIGDVRGIGMTVGVDLVKNRETKEKDKDGAAKICYRAWEKGVLVTFVSSNVLRIQPPLVISKEEIDRALDIIEESIREYLSGNISDEVLKEAKGW</sequence>
<name>A0A6I6EPQ0_9CLOT</name>
<dbReference type="Gene3D" id="3.40.640.10">
    <property type="entry name" value="Type I PLP-dependent aspartate aminotransferase-like (Major domain)"/>
    <property type="match status" value="1"/>
</dbReference>
<dbReference type="Gene3D" id="3.90.1150.10">
    <property type="entry name" value="Aspartate Aminotransferase, domain 1"/>
    <property type="match status" value="1"/>
</dbReference>
<dbReference type="Proteomes" id="UP000422764">
    <property type="component" value="Chromosome"/>
</dbReference>
<organism evidence="17 18">
    <name type="scientific">Clostridium bovifaecis</name>
    <dbReference type="NCBI Taxonomy" id="2184719"/>
    <lineage>
        <taxon>Bacteria</taxon>
        <taxon>Bacillati</taxon>
        <taxon>Bacillota</taxon>
        <taxon>Clostridia</taxon>
        <taxon>Eubacteriales</taxon>
        <taxon>Clostridiaceae</taxon>
        <taxon>Clostridium</taxon>
    </lineage>
</organism>
<dbReference type="InterPro" id="IPR015422">
    <property type="entry name" value="PyrdxlP-dep_Trfase_small"/>
</dbReference>
<dbReference type="EMBL" id="CP046522">
    <property type="protein sequence ID" value="QGU94060.1"/>
    <property type="molecule type" value="Genomic_DNA"/>
</dbReference>
<accession>A0A6I6EPQ0</accession>
<evidence type="ECO:0000256" key="15">
    <source>
        <dbReference type="ARBA" id="ARBA00050054"/>
    </source>
</evidence>
<dbReference type="EC" id="2.6.1.22" evidence="5"/>
<evidence type="ECO:0000313" key="17">
    <source>
        <dbReference type="EMBL" id="QGU94060.1"/>
    </source>
</evidence>
<proteinExistence type="inferred from homology"/>
<evidence type="ECO:0000256" key="16">
    <source>
        <dbReference type="RuleBase" id="RU003560"/>
    </source>
</evidence>
<dbReference type="InterPro" id="IPR050103">
    <property type="entry name" value="Class-III_PLP-dep_AT"/>
</dbReference>
<dbReference type="PIRSF" id="PIRSF000521">
    <property type="entry name" value="Transaminase_4ab_Lys_Orn"/>
    <property type="match status" value="1"/>
</dbReference>
<comment type="catalytic activity">
    <reaction evidence="1">
        <text>(S)-3-amino-2-methylpropanoate + 2-oxoglutarate = 2-methyl-3-oxopropanoate + L-glutamate</text>
        <dbReference type="Rhea" id="RHEA:13993"/>
        <dbReference type="ChEBI" id="CHEBI:16810"/>
        <dbReference type="ChEBI" id="CHEBI:29985"/>
        <dbReference type="ChEBI" id="CHEBI:57700"/>
        <dbReference type="ChEBI" id="CHEBI:58655"/>
        <dbReference type="EC" id="2.6.1.22"/>
    </reaction>
</comment>
<dbReference type="PANTHER" id="PTHR11986:SF58">
    <property type="entry name" value="LEUCINE_METHIONINE RACEMASE"/>
    <property type="match status" value="1"/>
</dbReference>
<protein>
    <recommendedName>
        <fullName evidence="12">(S)-3-amino-2-methylpropionate transaminase</fullName>
        <ecNumber evidence="6">2.6.1.19</ecNumber>
        <ecNumber evidence="5">2.6.1.22</ecNumber>
    </recommendedName>
    <alternativeName>
        <fullName evidence="13">GABA aminotransferase</fullName>
    </alternativeName>
    <alternativeName>
        <fullName evidence="11">Gamma-amino-N-butyrate transaminase</fullName>
    </alternativeName>
    <alternativeName>
        <fullName evidence="15">Glutamate:succinic semialdehyde transaminase</fullName>
    </alternativeName>
    <alternativeName>
        <fullName evidence="10">L-AIBAT</fullName>
    </alternativeName>
</protein>
<evidence type="ECO:0000256" key="1">
    <source>
        <dbReference type="ARBA" id="ARBA00001750"/>
    </source>
</evidence>
<evidence type="ECO:0000256" key="11">
    <source>
        <dbReference type="ARBA" id="ARBA00030204"/>
    </source>
</evidence>
<keyword evidence="9 16" id="KW-0663">Pyridoxal phosphate</keyword>
<evidence type="ECO:0000256" key="3">
    <source>
        <dbReference type="ARBA" id="ARBA00005176"/>
    </source>
</evidence>
<dbReference type="NCBIfam" id="NF006368">
    <property type="entry name" value="PRK08593.1"/>
    <property type="match status" value="1"/>
</dbReference>
<evidence type="ECO:0000256" key="10">
    <source>
        <dbReference type="ARBA" id="ARBA00029760"/>
    </source>
</evidence>
<dbReference type="GO" id="GO:0034386">
    <property type="term" value="F:4-aminobutyrate:2-oxoglutarate transaminase activity"/>
    <property type="evidence" value="ECO:0007669"/>
    <property type="project" value="UniProtKB-EC"/>
</dbReference>
<reference evidence="17 18" key="1">
    <citation type="submission" date="2019-12" db="EMBL/GenBank/DDBJ databases">
        <title>Genome sequenceing of Clostridium bovifaecis.</title>
        <authorList>
            <person name="Yao Y."/>
        </authorList>
    </citation>
    <scope>NUCLEOTIDE SEQUENCE [LARGE SCALE GENOMIC DNA]</scope>
    <source>
        <strain evidence="17 18">BXX</strain>
    </source>
</reference>
<evidence type="ECO:0000256" key="9">
    <source>
        <dbReference type="ARBA" id="ARBA00022898"/>
    </source>
</evidence>
<dbReference type="Pfam" id="PF00202">
    <property type="entry name" value="Aminotran_3"/>
    <property type="match status" value="1"/>
</dbReference>
<dbReference type="AlphaFoldDB" id="A0A6I6EPQ0"/>
<dbReference type="InterPro" id="IPR049704">
    <property type="entry name" value="Aminotrans_3_PPA_site"/>
</dbReference>
<comment type="cofactor">
    <cofactor evidence="2">
        <name>pyridoxal 5'-phosphate</name>
        <dbReference type="ChEBI" id="CHEBI:597326"/>
    </cofactor>
</comment>
<comment type="catalytic activity">
    <reaction evidence="14">
        <text>4-aminobutanoate + 2-oxoglutarate = succinate semialdehyde + L-glutamate</text>
        <dbReference type="Rhea" id="RHEA:23352"/>
        <dbReference type="ChEBI" id="CHEBI:16810"/>
        <dbReference type="ChEBI" id="CHEBI:29985"/>
        <dbReference type="ChEBI" id="CHEBI:57706"/>
        <dbReference type="ChEBI" id="CHEBI:59888"/>
        <dbReference type="EC" id="2.6.1.19"/>
    </reaction>
</comment>
<comment type="pathway">
    <text evidence="3">Amino-acid degradation; 4-aminobutanoate degradation.</text>
</comment>
<comment type="similarity">
    <text evidence="4 16">Belongs to the class-III pyridoxal-phosphate-dependent aminotransferase family.</text>
</comment>
<dbReference type="PROSITE" id="PS00600">
    <property type="entry name" value="AA_TRANSFER_CLASS_3"/>
    <property type="match status" value="1"/>
</dbReference>
<evidence type="ECO:0000256" key="14">
    <source>
        <dbReference type="ARBA" id="ARBA00048021"/>
    </source>
</evidence>
<dbReference type="FunFam" id="3.40.640.10:FF:000013">
    <property type="entry name" value="4-aminobutyrate aminotransferase"/>
    <property type="match status" value="1"/>
</dbReference>
<dbReference type="InterPro" id="IPR005814">
    <property type="entry name" value="Aminotrans_3"/>
</dbReference>
<dbReference type="InterPro" id="IPR015424">
    <property type="entry name" value="PyrdxlP-dep_Trfase"/>
</dbReference>
<evidence type="ECO:0000256" key="13">
    <source>
        <dbReference type="ARBA" id="ARBA00031787"/>
    </source>
</evidence>
<dbReference type="CDD" id="cd00610">
    <property type="entry name" value="OAT_like"/>
    <property type="match status" value="1"/>
</dbReference>
<keyword evidence="18" id="KW-1185">Reference proteome</keyword>
<dbReference type="GO" id="GO:0042802">
    <property type="term" value="F:identical protein binding"/>
    <property type="evidence" value="ECO:0007669"/>
    <property type="project" value="TreeGrafter"/>
</dbReference>
<evidence type="ECO:0000256" key="6">
    <source>
        <dbReference type="ARBA" id="ARBA00012912"/>
    </source>
</evidence>
<dbReference type="InterPro" id="IPR015421">
    <property type="entry name" value="PyrdxlP-dep_Trfase_major"/>
</dbReference>
<dbReference type="PANTHER" id="PTHR11986">
    <property type="entry name" value="AMINOTRANSFERASE CLASS III"/>
    <property type="match status" value="1"/>
</dbReference>
<evidence type="ECO:0000256" key="7">
    <source>
        <dbReference type="ARBA" id="ARBA00022576"/>
    </source>
</evidence>
<evidence type="ECO:0000256" key="4">
    <source>
        <dbReference type="ARBA" id="ARBA00008954"/>
    </source>
</evidence>
<dbReference type="GO" id="GO:0030170">
    <property type="term" value="F:pyridoxal phosphate binding"/>
    <property type="evidence" value="ECO:0007669"/>
    <property type="project" value="InterPro"/>
</dbReference>
<gene>
    <name evidence="17" type="ORF">GOM49_01940</name>
</gene>
<dbReference type="EC" id="2.6.1.19" evidence="6"/>
<dbReference type="NCBIfam" id="NF006228">
    <property type="entry name" value="PRK08360.1"/>
    <property type="match status" value="1"/>
</dbReference>
<evidence type="ECO:0000256" key="8">
    <source>
        <dbReference type="ARBA" id="ARBA00022679"/>
    </source>
</evidence>